<comment type="caution">
    <text evidence="1">The sequence shown here is derived from an EMBL/GenBank/DDBJ whole genome shotgun (WGS) entry which is preliminary data.</text>
</comment>
<name>A0ABV6MLU6_9PSEU</name>
<accession>A0ABV6MLU6</accession>
<dbReference type="PANTHER" id="PTHR38436:SF1">
    <property type="entry name" value="ESTER CYCLASE"/>
    <property type="match status" value="1"/>
</dbReference>
<organism evidence="1 2">
    <name type="scientific">Kutzneria chonburiensis</name>
    <dbReference type="NCBI Taxonomy" id="1483604"/>
    <lineage>
        <taxon>Bacteria</taxon>
        <taxon>Bacillati</taxon>
        <taxon>Actinomycetota</taxon>
        <taxon>Actinomycetes</taxon>
        <taxon>Pseudonocardiales</taxon>
        <taxon>Pseudonocardiaceae</taxon>
        <taxon>Kutzneria</taxon>
    </lineage>
</organism>
<evidence type="ECO:0000313" key="1">
    <source>
        <dbReference type="EMBL" id="MFC0541162.1"/>
    </source>
</evidence>
<evidence type="ECO:0000313" key="2">
    <source>
        <dbReference type="Proteomes" id="UP001589810"/>
    </source>
</evidence>
<dbReference type="PANTHER" id="PTHR38436">
    <property type="entry name" value="POLYKETIDE CYCLASE SNOAL-LIKE DOMAIN"/>
    <property type="match status" value="1"/>
</dbReference>
<sequence>MDEVQTLIRYFLTGEESLLAQVVADDHHDHVSGQVGPDIYRTVRGWLTASFGDLAIDLRAVGVDGELVLAWWVVRGRHTGNAFPQLAHGRVPEGRPVSWPAVHVFRLADGRFVEHWAVRDDLGLLRQLGAAGDQA</sequence>
<dbReference type="SUPFAM" id="SSF54427">
    <property type="entry name" value="NTF2-like"/>
    <property type="match status" value="1"/>
</dbReference>
<proteinExistence type="predicted"/>
<keyword evidence="2" id="KW-1185">Reference proteome</keyword>
<dbReference type="Pfam" id="PF07366">
    <property type="entry name" value="SnoaL"/>
    <property type="match status" value="1"/>
</dbReference>
<gene>
    <name evidence="1" type="ORF">ACFFH7_06690</name>
</gene>
<dbReference type="InterPro" id="IPR032710">
    <property type="entry name" value="NTF2-like_dom_sf"/>
</dbReference>
<protein>
    <submittedName>
        <fullName evidence="1">Ester cyclase</fullName>
    </submittedName>
</protein>
<dbReference type="InterPro" id="IPR009959">
    <property type="entry name" value="Cyclase_SnoaL-like"/>
</dbReference>
<dbReference type="RefSeq" id="WP_273939996.1">
    <property type="nucleotide sequence ID" value="NZ_CP097263.1"/>
</dbReference>
<dbReference type="Gene3D" id="3.10.450.50">
    <property type="match status" value="1"/>
</dbReference>
<dbReference type="EMBL" id="JBHLUD010000001">
    <property type="protein sequence ID" value="MFC0541162.1"/>
    <property type="molecule type" value="Genomic_DNA"/>
</dbReference>
<reference evidence="1 2" key="1">
    <citation type="submission" date="2024-09" db="EMBL/GenBank/DDBJ databases">
        <authorList>
            <person name="Sun Q."/>
            <person name="Mori K."/>
        </authorList>
    </citation>
    <scope>NUCLEOTIDE SEQUENCE [LARGE SCALE GENOMIC DNA]</scope>
    <source>
        <strain evidence="1 2">TBRC 1432</strain>
    </source>
</reference>
<dbReference type="Proteomes" id="UP001589810">
    <property type="component" value="Unassembled WGS sequence"/>
</dbReference>